<evidence type="ECO:0000313" key="1">
    <source>
        <dbReference type="EMBL" id="CDL11866.1"/>
    </source>
</evidence>
<keyword evidence="1" id="KW-0808">Transferase</keyword>
<proteinExistence type="predicted"/>
<keyword evidence="2" id="KW-1185">Reference proteome</keyword>
<dbReference type="EC" id="2.1.1.37" evidence="1"/>
<dbReference type="AlphaFoldDB" id="W1DR19"/>
<dbReference type="GO" id="GO:0032259">
    <property type="term" value="P:methylation"/>
    <property type="evidence" value="ECO:0007669"/>
    <property type="project" value="UniProtKB-KW"/>
</dbReference>
<dbReference type="Gene3D" id="3.90.120.30">
    <property type="match status" value="1"/>
</dbReference>
<reference evidence="1" key="1">
    <citation type="submission" date="2013-10" db="EMBL/GenBank/DDBJ databases">
        <title>Antibiotic resistance diversity of beta-lactamase producers in the General Hospital Vienna.</title>
        <authorList>
            <person name="Barisic I."/>
            <person name="Mitteregger D."/>
            <person name="Hirschl A.M."/>
            <person name="Noehammer C."/>
            <person name="Wiesinger-Mayr H."/>
        </authorList>
    </citation>
    <scope>NUCLEOTIDE SEQUENCE [LARGE SCALE GENOMIC DNA]</scope>
    <source>
        <strain evidence="1">IS43</strain>
    </source>
</reference>
<dbReference type="EMBL" id="CBWK010000714">
    <property type="protein sequence ID" value="CDL11866.1"/>
    <property type="molecule type" value="Genomic_DNA"/>
</dbReference>
<keyword evidence="1" id="KW-0489">Methyltransferase</keyword>
<dbReference type="Proteomes" id="UP000019183">
    <property type="component" value="Unassembled WGS sequence"/>
</dbReference>
<sequence length="43" mass="4888">MARTLSARYYKDGAEILVDRGWDLPLGEKHFDDPLNQQRALAG</sequence>
<protein>
    <submittedName>
        <fullName evidence="1">DNA-cytosine methyltransferase</fullName>
        <ecNumber evidence="1">2.1.1.37</ecNumber>
    </submittedName>
</protein>
<accession>W1DR19</accession>
<dbReference type="GO" id="GO:0003886">
    <property type="term" value="F:DNA (cytosine-5-)-methyltransferase activity"/>
    <property type="evidence" value="ECO:0007669"/>
    <property type="project" value="UniProtKB-EC"/>
</dbReference>
<comment type="caution">
    <text evidence="1">The sequence shown here is derived from an EMBL/GenBank/DDBJ whole genome shotgun (WGS) entry which is preliminary data.</text>
</comment>
<name>W1DR19_KLEPN</name>
<evidence type="ECO:0000313" key="2">
    <source>
        <dbReference type="Proteomes" id="UP000019183"/>
    </source>
</evidence>
<organism evidence="1 2">
    <name type="scientific">Klebsiella pneumoniae IS43</name>
    <dbReference type="NCBI Taxonomy" id="1432552"/>
    <lineage>
        <taxon>Bacteria</taxon>
        <taxon>Pseudomonadati</taxon>
        <taxon>Pseudomonadota</taxon>
        <taxon>Gammaproteobacteria</taxon>
        <taxon>Enterobacterales</taxon>
        <taxon>Enterobacteriaceae</taxon>
        <taxon>Klebsiella/Raoultella group</taxon>
        <taxon>Klebsiella</taxon>
        <taxon>Klebsiella pneumoniae complex</taxon>
    </lineage>
</organism>